<dbReference type="InterPro" id="IPR044876">
    <property type="entry name" value="HRDC_dom_sf"/>
</dbReference>
<dbReference type="InterPro" id="IPR004589">
    <property type="entry name" value="DNA_helicase_ATP-dep_RecQ"/>
</dbReference>
<dbReference type="InterPro" id="IPR010997">
    <property type="entry name" value="HRDC-like_sf"/>
</dbReference>
<dbReference type="Gene3D" id="1.10.150.80">
    <property type="entry name" value="HRDC domain"/>
    <property type="match status" value="1"/>
</dbReference>
<keyword evidence="5" id="KW-0547">Nucleotide-binding</keyword>
<evidence type="ECO:0000256" key="11">
    <source>
        <dbReference type="ARBA" id="ARBA00023125"/>
    </source>
</evidence>
<dbReference type="GO" id="GO:0030894">
    <property type="term" value="C:replisome"/>
    <property type="evidence" value="ECO:0007669"/>
    <property type="project" value="TreeGrafter"/>
</dbReference>
<keyword evidence="9" id="KW-0862">Zinc</keyword>
<dbReference type="SMART" id="SM00341">
    <property type="entry name" value="HRDC"/>
    <property type="match status" value="1"/>
</dbReference>
<evidence type="ECO:0000256" key="12">
    <source>
        <dbReference type="ARBA" id="ARBA00023172"/>
    </source>
</evidence>
<sequence length="624" mass="67500">MLPDSPTSPPGLDAARQTLERVWGHADFRGLQARVVTEIMAGRDVLAVLPTGGGKSVCYQIPAILRPGLGLVISPLIALMTDQVEALKQQGVAAARLDSGLSLNERTDVLRAAQAGELDLLYVSPEGLASGALTDRLRDLPLSLIAIDEAHCVSQWGHDFRPDYRTLGRLGELFPGVPRIAVTATADARTRDDILASLRLEHAAVFVDSFARPNLQLSAIRKESASRARTDAHVIELVRARRGQSGVVYCGSRDGCERVADALKSAGTNAIAYHAGMPGQDRDKRLERFLAEDGAVMVATIAFGMGVDKADVRFVIHADPPGSLEAYWQEIGRAGRDGEPAEGITLYGPSDIAWTLKRLDSRPMAEEVKQVQTRKARQLFAMLDGATCRPQAVRRYFGETDAGACGVCDVCSDPPALYDATVPAQKALAAVQRLGGRFGKGRIVDHLLGKTKDVQPWESDLSTWGIGKEISLGGWRDIVDHLMFEGLLLEDPNDGKPLVGLGDAERVRAVYRGEIAVEVRRTPPGSDTGRSASPRNRTRNDRNAAVEALDADVRARFETLRAWRRDRAAEQHVPPYVIFQDKTLLEIAQREPGSLDALAAISGVGQTKIDRYGKGVIAALQGAD</sequence>
<dbReference type="PROSITE" id="PS50967">
    <property type="entry name" value="HRDC"/>
    <property type="match status" value="1"/>
</dbReference>
<keyword evidence="13" id="KW-0234">DNA repair</keyword>
<dbReference type="GO" id="GO:0016787">
    <property type="term" value="F:hydrolase activity"/>
    <property type="evidence" value="ECO:0007669"/>
    <property type="project" value="UniProtKB-KW"/>
</dbReference>
<dbReference type="GO" id="GO:0006260">
    <property type="term" value="P:DNA replication"/>
    <property type="evidence" value="ECO:0007669"/>
    <property type="project" value="InterPro"/>
</dbReference>
<dbReference type="GO" id="GO:0009432">
    <property type="term" value="P:SOS response"/>
    <property type="evidence" value="ECO:0007669"/>
    <property type="project" value="UniProtKB-UniRule"/>
</dbReference>
<evidence type="ECO:0000256" key="6">
    <source>
        <dbReference type="ARBA" id="ARBA00022763"/>
    </source>
</evidence>
<evidence type="ECO:0000256" key="9">
    <source>
        <dbReference type="ARBA" id="ARBA00022833"/>
    </source>
</evidence>
<evidence type="ECO:0000256" key="8">
    <source>
        <dbReference type="ARBA" id="ARBA00022806"/>
    </source>
</evidence>
<dbReference type="PANTHER" id="PTHR13710:SF105">
    <property type="entry name" value="ATP-DEPENDENT DNA HELICASE Q1"/>
    <property type="match status" value="1"/>
</dbReference>
<dbReference type="EMBL" id="NCEQ01000008">
    <property type="protein sequence ID" value="OYX56379.1"/>
    <property type="molecule type" value="Genomic_DNA"/>
</dbReference>
<keyword evidence="8 21" id="KW-0347">Helicase</keyword>
<dbReference type="InterPro" id="IPR011545">
    <property type="entry name" value="DEAD/DEAH_box_helicase_dom"/>
</dbReference>
<dbReference type="InterPro" id="IPR018982">
    <property type="entry name" value="RQC_domain"/>
</dbReference>
<dbReference type="SMART" id="SM00487">
    <property type="entry name" value="DEXDc"/>
    <property type="match status" value="1"/>
</dbReference>
<evidence type="ECO:0000256" key="14">
    <source>
        <dbReference type="ARBA" id="ARBA00023235"/>
    </source>
</evidence>
<comment type="similarity">
    <text evidence="3">Belongs to the helicase family. RecQ subfamily.</text>
</comment>
<keyword evidence="11" id="KW-0238">DNA-binding</keyword>
<dbReference type="SUPFAM" id="SSF52540">
    <property type="entry name" value="P-loop containing nucleoside triphosphate hydrolases"/>
    <property type="match status" value="1"/>
</dbReference>
<dbReference type="Pfam" id="PF16124">
    <property type="entry name" value="RecQ_Zn_bind"/>
    <property type="match status" value="1"/>
</dbReference>
<evidence type="ECO:0000256" key="5">
    <source>
        <dbReference type="ARBA" id="ARBA00022741"/>
    </source>
</evidence>
<dbReference type="Pfam" id="PF00570">
    <property type="entry name" value="HRDC"/>
    <property type="match status" value="1"/>
</dbReference>
<feature type="domain" description="HRDC" evidence="18">
    <location>
        <begin position="550"/>
        <end position="624"/>
    </location>
</feature>
<accession>A0A258HHX5</accession>
<feature type="domain" description="Helicase C-terminal" evidence="20">
    <location>
        <begin position="229"/>
        <end position="379"/>
    </location>
</feature>
<evidence type="ECO:0000256" key="7">
    <source>
        <dbReference type="ARBA" id="ARBA00022801"/>
    </source>
</evidence>
<evidence type="ECO:0000256" key="13">
    <source>
        <dbReference type="ARBA" id="ARBA00023204"/>
    </source>
</evidence>
<dbReference type="GO" id="GO:0005524">
    <property type="term" value="F:ATP binding"/>
    <property type="evidence" value="ECO:0007669"/>
    <property type="project" value="UniProtKB-KW"/>
</dbReference>
<dbReference type="InterPro" id="IPR036388">
    <property type="entry name" value="WH-like_DNA-bd_sf"/>
</dbReference>
<dbReference type="InterPro" id="IPR006293">
    <property type="entry name" value="DNA_helicase_ATP-dep_RecQ_bac"/>
</dbReference>
<feature type="region of interest" description="Disordered" evidence="17">
    <location>
        <begin position="520"/>
        <end position="541"/>
    </location>
</feature>
<dbReference type="PANTHER" id="PTHR13710">
    <property type="entry name" value="DNA HELICASE RECQ FAMILY MEMBER"/>
    <property type="match status" value="1"/>
</dbReference>
<dbReference type="Pfam" id="PF00270">
    <property type="entry name" value="DEAD"/>
    <property type="match status" value="1"/>
</dbReference>
<evidence type="ECO:0000259" key="19">
    <source>
        <dbReference type="PROSITE" id="PS51192"/>
    </source>
</evidence>
<dbReference type="GO" id="GO:0006281">
    <property type="term" value="P:DNA repair"/>
    <property type="evidence" value="ECO:0007669"/>
    <property type="project" value="UniProtKB-KW"/>
</dbReference>
<keyword evidence="6" id="KW-0227">DNA damage</keyword>
<evidence type="ECO:0000256" key="16">
    <source>
        <dbReference type="NCBIfam" id="TIGR01389"/>
    </source>
</evidence>
<keyword evidence="14" id="KW-0413">Isomerase</keyword>
<dbReference type="NCBIfam" id="TIGR00614">
    <property type="entry name" value="recQ_fam"/>
    <property type="match status" value="1"/>
</dbReference>
<evidence type="ECO:0000256" key="10">
    <source>
        <dbReference type="ARBA" id="ARBA00022840"/>
    </source>
</evidence>
<dbReference type="SUPFAM" id="SSF46785">
    <property type="entry name" value="Winged helix' DNA-binding domain"/>
    <property type="match status" value="1"/>
</dbReference>
<evidence type="ECO:0000256" key="17">
    <source>
        <dbReference type="SAM" id="MobiDB-lite"/>
    </source>
</evidence>
<dbReference type="SMART" id="SM00956">
    <property type="entry name" value="RQC"/>
    <property type="match status" value="1"/>
</dbReference>
<protein>
    <recommendedName>
        <fullName evidence="16">DNA helicase RecQ</fullName>
        <ecNumber evidence="16">5.6.2.4</ecNumber>
    </recommendedName>
</protein>
<proteinExistence type="inferred from homology"/>
<keyword evidence="7" id="KW-0378">Hydrolase</keyword>
<evidence type="ECO:0000256" key="4">
    <source>
        <dbReference type="ARBA" id="ARBA00022723"/>
    </source>
</evidence>
<dbReference type="Pfam" id="PF09382">
    <property type="entry name" value="RQC"/>
    <property type="match status" value="1"/>
</dbReference>
<dbReference type="PROSITE" id="PS51194">
    <property type="entry name" value="HELICASE_CTER"/>
    <property type="match status" value="1"/>
</dbReference>
<organism evidence="21 22">
    <name type="scientific">Brevundimonas subvibrioides</name>
    <dbReference type="NCBI Taxonomy" id="74313"/>
    <lineage>
        <taxon>Bacteria</taxon>
        <taxon>Pseudomonadati</taxon>
        <taxon>Pseudomonadota</taxon>
        <taxon>Alphaproteobacteria</taxon>
        <taxon>Caulobacterales</taxon>
        <taxon>Caulobacteraceae</taxon>
        <taxon>Brevundimonas</taxon>
    </lineage>
</organism>
<dbReference type="GO" id="GO:0005737">
    <property type="term" value="C:cytoplasm"/>
    <property type="evidence" value="ECO:0007669"/>
    <property type="project" value="TreeGrafter"/>
</dbReference>
<keyword evidence="12" id="KW-0233">DNA recombination</keyword>
<evidence type="ECO:0000256" key="2">
    <source>
        <dbReference type="ARBA" id="ARBA00001947"/>
    </source>
</evidence>
<keyword evidence="10" id="KW-0067">ATP-binding</keyword>
<dbReference type="InterPro" id="IPR036390">
    <property type="entry name" value="WH_DNA-bd_sf"/>
</dbReference>
<dbReference type="GO" id="GO:0043138">
    <property type="term" value="F:3'-5' DNA helicase activity"/>
    <property type="evidence" value="ECO:0007669"/>
    <property type="project" value="UniProtKB-EC"/>
</dbReference>
<gene>
    <name evidence="21" type="ORF">B7Y86_10320</name>
</gene>
<evidence type="ECO:0000256" key="3">
    <source>
        <dbReference type="ARBA" id="ARBA00005446"/>
    </source>
</evidence>
<evidence type="ECO:0000259" key="20">
    <source>
        <dbReference type="PROSITE" id="PS51194"/>
    </source>
</evidence>
<dbReference type="Proteomes" id="UP000216147">
    <property type="component" value="Unassembled WGS sequence"/>
</dbReference>
<feature type="domain" description="Helicase ATP-binding" evidence="19">
    <location>
        <begin position="36"/>
        <end position="204"/>
    </location>
</feature>
<comment type="caution">
    <text evidence="21">The sequence shown here is derived from an EMBL/GenBank/DDBJ whole genome shotgun (WGS) entry which is preliminary data.</text>
</comment>
<dbReference type="InterPro" id="IPR014001">
    <property type="entry name" value="Helicase_ATP-bd"/>
</dbReference>
<dbReference type="NCBIfam" id="TIGR01389">
    <property type="entry name" value="recQ"/>
    <property type="match status" value="1"/>
</dbReference>
<dbReference type="FunFam" id="3.40.50.300:FF:001389">
    <property type="entry name" value="ATP-dependent DNA helicase RecQ"/>
    <property type="match status" value="1"/>
</dbReference>
<dbReference type="EC" id="5.6.2.4" evidence="16"/>
<dbReference type="CDD" id="cd17920">
    <property type="entry name" value="DEXHc_RecQ"/>
    <property type="match status" value="1"/>
</dbReference>
<reference evidence="21 22" key="1">
    <citation type="submission" date="2017-03" db="EMBL/GenBank/DDBJ databases">
        <title>Lifting the veil on microbial sulfur biogeochemistry in mining wastewaters.</title>
        <authorList>
            <person name="Kantor R.S."/>
            <person name="Colenbrander Nelson T."/>
            <person name="Marshall S."/>
            <person name="Bennett D."/>
            <person name="Apte S."/>
            <person name="Camacho D."/>
            <person name="Thomas B.C."/>
            <person name="Warren L.A."/>
            <person name="Banfield J.F."/>
        </authorList>
    </citation>
    <scope>NUCLEOTIDE SEQUENCE [LARGE SCALE GENOMIC DNA]</scope>
    <source>
        <strain evidence="21">32-68-21</strain>
    </source>
</reference>
<dbReference type="GO" id="GO:0043590">
    <property type="term" value="C:bacterial nucleoid"/>
    <property type="evidence" value="ECO:0007669"/>
    <property type="project" value="TreeGrafter"/>
</dbReference>
<dbReference type="Pfam" id="PF00271">
    <property type="entry name" value="Helicase_C"/>
    <property type="match status" value="1"/>
</dbReference>
<comment type="cofactor">
    <cofactor evidence="2">
        <name>Zn(2+)</name>
        <dbReference type="ChEBI" id="CHEBI:29105"/>
    </cofactor>
</comment>
<evidence type="ECO:0000256" key="1">
    <source>
        <dbReference type="ARBA" id="ARBA00001946"/>
    </source>
</evidence>
<dbReference type="GO" id="GO:0003677">
    <property type="term" value="F:DNA binding"/>
    <property type="evidence" value="ECO:0007669"/>
    <property type="project" value="UniProtKB-KW"/>
</dbReference>
<dbReference type="SMART" id="SM00490">
    <property type="entry name" value="HELICc"/>
    <property type="match status" value="1"/>
</dbReference>
<dbReference type="Gene3D" id="1.10.10.10">
    <property type="entry name" value="Winged helix-like DNA-binding domain superfamily/Winged helix DNA-binding domain"/>
    <property type="match status" value="1"/>
</dbReference>
<comment type="cofactor">
    <cofactor evidence="1">
        <name>Mg(2+)</name>
        <dbReference type="ChEBI" id="CHEBI:18420"/>
    </cofactor>
</comment>
<comment type="catalytic activity">
    <reaction evidence="15">
        <text>Couples ATP hydrolysis with the unwinding of duplex DNA by translocating in the 3'-5' direction.</text>
        <dbReference type="EC" id="5.6.2.4"/>
    </reaction>
</comment>
<dbReference type="PROSITE" id="PS51192">
    <property type="entry name" value="HELICASE_ATP_BIND_1"/>
    <property type="match status" value="1"/>
</dbReference>
<dbReference type="GO" id="GO:0006310">
    <property type="term" value="P:DNA recombination"/>
    <property type="evidence" value="ECO:0007669"/>
    <property type="project" value="UniProtKB-UniRule"/>
</dbReference>
<dbReference type="AlphaFoldDB" id="A0A258HHX5"/>
<evidence type="ECO:0000256" key="15">
    <source>
        <dbReference type="ARBA" id="ARBA00034617"/>
    </source>
</evidence>
<dbReference type="SUPFAM" id="SSF47819">
    <property type="entry name" value="HRDC-like"/>
    <property type="match status" value="1"/>
</dbReference>
<evidence type="ECO:0000313" key="22">
    <source>
        <dbReference type="Proteomes" id="UP000216147"/>
    </source>
</evidence>
<evidence type="ECO:0000313" key="21">
    <source>
        <dbReference type="EMBL" id="OYX56379.1"/>
    </source>
</evidence>
<dbReference type="InterPro" id="IPR001650">
    <property type="entry name" value="Helicase_C-like"/>
</dbReference>
<dbReference type="GO" id="GO:0046872">
    <property type="term" value="F:metal ion binding"/>
    <property type="evidence" value="ECO:0007669"/>
    <property type="project" value="UniProtKB-KW"/>
</dbReference>
<evidence type="ECO:0000259" key="18">
    <source>
        <dbReference type="PROSITE" id="PS50967"/>
    </source>
</evidence>
<name>A0A258HHX5_9CAUL</name>
<dbReference type="InterPro" id="IPR027417">
    <property type="entry name" value="P-loop_NTPase"/>
</dbReference>
<dbReference type="InterPro" id="IPR032284">
    <property type="entry name" value="RecQ_Zn-bd"/>
</dbReference>
<dbReference type="GO" id="GO:0009378">
    <property type="term" value="F:four-way junction helicase activity"/>
    <property type="evidence" value="ECO:0007669"/>
    <property type="project" value="TreeGrafter"/>
</dbReference>
<keyword evidence="4" id="KW-0479">Metal-binding</keyword>
<dbReference type="Gene3D" id="3.40.50.300">
    <property type="entry name" value="P-loop containing nucleotide triphosphate hydrolases"/>
    <property type="match status" value="2"/>
</dbReference>
<dbReference type="InterPro" id="IPR002121">
    <property type="entry name" value="HRDC_dom"/>
</dbReference>